<evidence type="ECO:0000313" key="2">
    <source>
        <dbReference type="EMBL" id="CAL6038036.1"/>
    </source>
</evidence>
<dbReference type="EMBL" id="CAXDID020000138">
    <property type="protein sequence ID" value="CAL6038036.1"/>
    <property type="molecule type" value="Genomic_DNA"/>
</dbReference>
<reference evidence="1" key="1">
    <citation type="submission" date="2023-06" db="EMBL/GenBank/DDBJ databases">
        <authorList>
            <person name="Kurt Z."/>
        </authorList>
    </citation>
    <scope>NUCLEOTIDE SEQUENCE</scope>
</reference>
<evidence type="ECO:0000313" key="3">
    <source>
        <dbReference type="Proteomes" id="UP001642409"/>
    </source>
</evidence>
<keyword evidence="3" id="KW-1185">Reference proteome</keyword>
<dbReference type="AlphaFoldDB" id="A0AA86UWR1"/>
<proteinExistence type="predicted"/>
<dbReference type="Proteomes" id="UP001642409">
    <property type="component" value="Unassembled WGS sequence"/>
</dbReference>
<protein>
    <submittedName>
        <fullName evidence="2">Hypothetical_protein</fullName>
    </submittedName>
</protein>
<dbReference type="EMBL" id="CATOUU010000824">
    <property type="protein sequence ID" value="CAI9951493.1"/>
    <property type="molecule type" value="Genomic_DNA"/>
</dbReference>
<organism evidence="1">
    <name type="scientific">Hexamita inflata</name>
    <dbReference type="NCBI Taxonomy" id="28002"/>
    <lineage>
        <taxon>Eukaryota</taxon>
        <taxon>Metamonada</taxon>
        <taxon>Diplomonadida</taxon>
        <taxon>Hexamitidae</taxon>
        <taxon>Hexamitinae</taxon>
        <taxon>Hexamita</taxon>
    </lineage>
</organism>
<gene>
    <name evidence="2" type="ORF">HINF_LOCUS37176</name>
    <name evidence="1" type="ORF">HINF_LOCUS39138</name>
</gene>
<sequence>MFVFKLIQGIDLYFSIVNGQIQLIDNKQQIISHLKTKYSFNPREEQPFALSVHQKSICKSEISEVNYQIPEEQFTNVHFCYGKTYFTVLDMIFVVTDNLNIKIVNQLPNYGQYYGLFQKLSHQGGNMFTINNKLYIHNNSTRLYQLKANNKLKCICRKHKNAFYYQFCDKVYAITMHDVYVVKNNLKLIRKACAISKQQWRQMVFQQSSHITMKHKAFTMYQICQQQKQYKQTKMIKILKFSKVRFQLQVLQVCNLITGYFTQCLVRILSNQKHTILIILIKIV</sequence>
<comment type="caution">
    <text evidence="1">The sequence shown here is derived from an EMBL/GenBank/DDBJ whole genome shotgun (WGS) entry which is preliminary data.</text>
</comment>
<accession>A0AA86UWR1</accession>
<reference evidence="2 3" key="2">
    <citation type="submission" date="2024-07" db="EMBL/GenBank/DDBJ databases">
        <authorList>
            <person name="Akdeniz Z."/>
        </authorList>
    </citation>
    <scope>NUCLEOTIDE SEQUENCE [LARGE SCALE GENOMIC DNA]</scope>
</reference>
<name>A0AA86UWR1_9EUKA</name>
<evidence type="ECO:0000313" key="1">
    <source>
        <dbReference type="EMBL" id="CAI9951493.1"/>
    </source>
</evidence>